<accession>A0A2T0MUU2</accession>
<dbReference type="AlphaFoldDB" id="A0A2T0MUU2"/>
<reference evidence="2 3" key="1">
    <citation type="submission" date="2018-03" db="EMBL/GenBank/DDBJ databases">
        <title>Genomic Encyclopedia of Type Strains, Phase III (KMG-III): the genomes of soil and plant-associated and newly described type strains.</title>
        <authorList>
            <person name="Whitman W."/>
        </authorList>
    </citation>
    <scope>NUCLEOTIDE SEQUENCE [LARGE SCALE GENOMIC DNA]</scope>
    <source>
        <strain evidence="2 3">CGMCC 4.7104</strain>
    </source>
</reference>
<evidence type="ECO:0000313" key="3">
    <source>
        <dbReference type="Proteomes" id="UP000238312"/>
    </source>
</evidence>
<dbReference type="EMBL" id="PVNG01000012">
    <property type="protein sequence ID" value="PRX62569.1"/>
    <property type="molecule type" value="Genomic_DNA"/>
</dbReference>
<keyword evidence="3" id="KW-1185">Reference proteome</keyword>
<evidence type="ECO:0000313" key="2">
    <source>
        <dbReference type="EMBL" id="PRX62569.1"/>
    </source>
</evidence>
<proteinExistence type="predicted"/>
<name>A0A2T0MUU2_9ACTN</name>
<sequence length="207" mass="22334">MRLRPRALAVLVALVAPLLLGSPARAQVAHDVSAVATYRGEGDDVVRIPVTAGPAIVKGTHSGESNFIVWAVAGGKQVDLVANEVGEYKGVRAFNTVFPRKVRALEVTADGAWTLQVLPITKARYWAIKAKGAGPDVIRLTAPLRAARRITLRHQGESNFIVWALDNRGRVTKLLANRVGDYRGRVLLPAGTRYATVEADGVWSIAR</sequence>
<organism evidence="2 3">
    <name type="scientific">Nonomuraea fuscirosea</name>
    <dbReference type="NCBI Taxonomy" id="1291556"/>
    <lineage>
        <taxon>Bacteria</taxon>
        <taxon>Bacillati</taxon>
        <taxon>Actinomycetota</taxon>
        <taxon>Actinomycetes</taxon>
        <taxon>Streptosporangiales</taxon>
        <taxon>Streptosporangiaceae</taxon>
        <taxon>Nonomuraea</taxon>
    </lineage>
</organism>
<dbReference type="Proteomes" id="UP000238312">
    <property type="component" value="Unassembled WGS sequence"/>
</dbReference>
<dbReference type="OrthoDB" id="2004788at2"/>
<feature type="signal peptide" evidence="1">
    <location>
        <begin position="1"/>
        <end position="26"/>
    </location>
</feature>
<evidence type="ECO:0000256" key="1">
    <source>
        <dbReference type="SAM" id="SignalP"/>
    </source>
</evidence>
<keyword evidence="1" id="KW-0732">Signal</keyword>
<dbReference type="RefSeq" id="WP_146178332.1">
    <property type="nucleotide sequence ID" value="NZ_PVNG01000012.1"/>
</dbReference>
<feature type="chain" id="PRO_5015393444" evidence="1">
    <location>
        <begin position="27"/>
        <end position="207"/>
    </location>
</feature>
<gene>
    <name evidence="2" type="ORF">B0I32_11262</name>
</gene>
<comment type="caution">
    <text evidence="2">The sequence shown here is derived from an EMBL/GenBank/DDBJ whole genome shotgun (WGS) entry which is preliminary data.</text>
</comment>
<protein>
    <submittedName>
        <fullName evidence="2">Uncharacterized protein</fullName>
    </submittedName>
</protein>